<evidence type="ECO:0000313" key="4">
    <source>
        <dbReference type="Proteomes" id="UP001234787"/>
    </source>
</evidence>
<keyword evidence="2" id="KW-0472">Membrane</keyword>
<proteinExistence type="predicted"/>
<keyword evidence="2" id="KW-1133">Transmembrane helix</keyword>
<organism evidence="3 4">
    <name type="scientific">Cryptomeria japonica</name>
    <name type="common">Japanese cedar</name>
    <name type="synonym">Cupressus japonica</name>
    <dbReference type="NCBI Taxonomy" id="3369"/>
    <lineage>
        <taxon>Eukaryota</taxon>
        <taxon>Viridiplantae</taxon>
        <taxon>Streptophyta</taxon>
        <taxon>Embryophyta</taxon>
        <taxon>Tracheophyta</taxon>
        <taxon>Spermatophyta</taxon>
        <taxon>Pinopsida</taxon>
        <taxon>Pinidae</taxon>
        <taxon>Conifers II</taxon>
        <taxon>Cupressales</taxon>
        <taxon>Cupressaceae</taxon>
        <taxon>Cryptomeria</taxon>
    </lineage>
</organism>
<gene>
    <name evidence="3" type="ORF">SUGI_1228540</name>
</gene>
<keyword evidence="4" id="KW-1185">Reference proteome</keyword>
<feature type="transmembrane region" description="Helical" evidence="2">
    <location>
        <begin position="212"/>
        <end position="230"/>
    </location>
</feature>
<feature type="transmembrane region" description="Helical" evidence="2">
    <location>
        <begin position="184"/>
        <end position="206"/>
    </location>
</feature>
<evidence type="ECO:0000313" key="3">
    <source>
        <dbReference type="EMBL" id="GLJ56576.1"/>
    </source>
</evidence>
<name>A0AAD3RNX6_CRYJA</name>
<keyword evidence="2" id="KW-0812">Transmembrane</keyword>
<dbReference type="Proteomes" id="UP001234787">
    <property type="component" value="Unassembled WGS sequence"/>
</dbReference>
<dbReference type="EMBL" id="BSEH01000022">
    <property type="protein sequence ID" value="GLJ56576.1"/>
    <property type="molecule type" value="Genomic_DNA"/>
</dbReference>
<feature type="region of interest" description="Disordered" evidence="1">
    <location>
        <begin position="1"/>
        <end position="20"/>
    </location>
</feature>
<protein>
    <submittedName>
        <fullName evidence="3">Uncharacterized protein</fullName>
    </submittedName>
</protein>
<accession>A0AAD3RNX6</accession>
<comment type="caution">
    <text evidence="3">The sequence shown here is derived from an EMBL/GenBank/DDBJ whole genome shotgun (WGS) entry which is preliminary data.</text>
</comment>
<evidence type="ECO:0000256" key="1">
    <source>
        <dbReference type="SAM" id="MobiDB-lite"/>
    </source>
</evidence>
<sequence length="248" mass="26720">MALSELGPPTGDGTKRRDVGNGSLTGSAGYATRFGSAGCWVNCFNGFLNKLLLILFPLLPLSLPLPRFGSVFGFSTFYDSLTAESTRSRRFVSIEGAFFATQFSQGNTHLFFYMMLCCCFLFCCLSRGDGGATRAAGPTAESIIEGPPPLPLRVVLQLLNKLFDLALVLAHLDRHGMLPSSKVVVVPLPLVVAKLLMMLVMGLLLGLDSARFGSLSGVLLLLMLLPMRVVPLPMALQLGLYPQLGLYL</sequence>
<evidence type="ECO:0000256" key="2">
    <source>
        <dbReference type="SAM" id="Phobius"/>
    </source>
</evidence>
<dbReference type="AlphaFoldDB" id="A0AAD3RNX6"/>
<reference evidence="3" key="1">
    <citation type="submission" date="2022-12" db="EMBL/GenBank/DDBJ databases">
        <title>Chromosome-Level Genome Assembly of Japanese Cedar (Cryptomeriajaponica D. Don).</title>
        <authorList>
            <person name="Fujino T."/>
            <person name="Yamaguchi K."/>
            <person name="Yokoyama T."/>
            <person name="Hamanaka T."/>
            <person name="Harazono Y."/>
            <person name="Kamada H."/>
            <person name="Kobayashi W."/>
            <person name="Ujino-Ihara T."/>
            <person name="Uchiyama K."/>
            <person name="Matsumoto A."/>
            <person name="Izuno A."/>
            <person name="Tsumura Y."/>
            <person name="Toyoda A."/>
            <person name="Shigenobu S."/>
            <person name="Moriguchi Y."/>
            <person name="Ueno S."/>
            <person name="Kasahara M."/>
        </authorList>
    </citation>
    <scope>NUCLEOTIDE SEQUENCE</scope>
</reference>